<evidence type="ECO:0000313" key="3">
    <source>
        <dbReference type="Proteomes" id="UP000537161"/>
    </source>
</evidence>
<comment type="caution">
    <text evidence="2">The sequence shown here is derived from an EMBL/GenBank/DDBJ whole genome shotgun (WGS) entry which is preliminary data.</text>
</comment>
<feature type="transmembrane region" description="Helical" evidence="1">
    <location>
        <begin position="44"/>
        <end position="62"/>
    </location>
</feature>
<name>A0A7W9B7G5_9SPHN</name>
<evidence type="ECO:0000313" key="2">
    <source>
        <dbReference type="EMBL" id="MBB5707392.1"/>
    </source>
</evidence>
<accession>A0A7W9B7G5</accession>
<sequence length="76" mass="7704">MNGIFSGSPSPHVIRLLVAGLLFGVVQAAILLAAPREMPAPRPLIVVLGLLTVGSLAGAILGDRRVGPQPSTGKTP</sequence>
<gene>
    <name evidence="2" type="ORF">FHR21_002758</name>
</gene>
<dbReference type="EMBL" id="JACIJH010000009">
    <property type="protein sequence ID" value="MBB5707392.1"/>
    <property type="molecule type" value="Genomic_DNA"/>
</dbReference>
<keyword evidence="1" id="KW-0472">Membrane</keyword>
<protein>
    <submittedName>
        <fullName evidence="2">Xanthosine utilization system XapX-like protein</fullName>
    </submittedName>
</protein>
<feature type="transmembrane region" description="Helical" evidence="1">
    <location>
        <begin position="12"/>
        <end position="32"/>
    </location>
</feature>
<organism evidence="2 3">
    <name type="scientific">Sphingopyxis panaciterrulae</name>
    <dbReference type="NCBI Taxonomy" id="462372"/>
    <lineage>
        <taxon>Bacteria</taxon>
        <taxon>Pseudomonadati</taxon>
        <taxon>Pseudomonadota</taxon>
        <taxon>Alphaproteobacteria</taxon>
        <taxon>Sphingomonadales</taxon>
        <taxon>Sphingomonadaceae</taxon>
        <taxon>Sphingopyxis</taxon>
    </lineage>
</organism>
<dbReference type="Proteomes" id="UP000537161">
    <property type="component" value="Unassembled WGS sequence"/>
</dbReference>
<evidence type="ECO:0000256" key="1">
    <source>
        <dbReference type="SAM" id="Phobius"/>
    </source>
</evidence>
<keyword evidence="1" id="KW-1133">Transmembrane helix</keyword>
<reference evidence="2 3" key="1">
    <citation type="submission" date="2020-08" db="EMBL/GenBank/DDBJ databases">
        <title>Genomic Encyclopedia of Type Strains, Phase IV (KMG-IV): sequencing the most valuable type-strain genomes for metagenomic binning, comparative biology and taxonomic classification.</title>
        <authorList>
            <person name="Goeker M."/>
        </authorList>
    </citation>
    <scope>NUCLEOTIDE SEQUENCE [LARGE SCALE GENOMIC DNA]</scope>
    <source>
        <strain evidence="2 3">DSM 27163</strain>
    </source>
</reference>
<keyword evidence="1" id="KW-0812">Transmembrane</keyword>
<keyword evidence="3" id="KW-1185">Reference proteome</keyword>
<dbReference type="AlphaFoldDB" id="A0A7W9B7G5"/>
<proteinExistence type="predicted"/>
<dbReference type="RefSeq" id="WP_184099196.1">
    <property type="nucleotide sequence ID" value="NZ_JACIJH010000009.1"/>
</dbReference>